<dbReference type="AlphaFoldDB" id="A0A5B7DZD0"/>
<dbReference type="Proteomes" id="UP000324222">
    <property type="component" value="Unassembled WGS sequence"/>
</dbReference>
<comment type="caution">
    <text evidence="1">The sequence shown here is derived from an EMBL/GenBank/DDBJ whole genome shotgun (WGS) entry which is preliminary data.</text>
</comment>
<gene>
    <name evidence="1" type="ORF">E2C01_020284</name>
</gene>
<proteinExistence type="predicted"/>
<organism evidence="1 2">
    <name type="scientific">Portunus trituberculatus</name>
    <name type="common">Swimming crab</name>
    <name type="synonym">Neptunus trituberculatus</name>
    <dbReference type="NCBI Taxonomy" id="210409"/>
    <lineage>
        <taxon>Eukaryota</taxon>
        <taxon>Metazoa</taxon>
        <taxon>Ecdysozoa</taxon>
        <taxon>Arthropoda</taxon>
        <taxon>Crustacea</taxon>
        <taxon>Multicrustacea</taxon>
        <taxon>Malacostraca</taxon>
        <taxon>Eumalacostraca</taxon>
        <taxon>Eucarida</taxon>
        <taxon>Decapoda</taxon>
        <taxon>Pleocyemata</taxon>
        <taxon>Brachyura</taxon>
        <taxon>Eubrachyura</taxon>
        <taxon>Portunoidea</taxon>
        <taxon>Portunidae</taxon>
        <taxon>Portuninae</taxon>
        <taxon>Portunus</taxon>
    </lineage>
</organism>
<name>A0A5B7DZD0_PORTR</name>
<keyword evidence="2" id="KW-1185">Reference proteome</keyword>
<dbReference type="EMBL" id="VSRR010001695">
    <property type="protein sequence ID" value="MPC27122.1"/>
    <property type="molecule type" value="Genomic_DNA"/>
</dbReference>
<sequence length="78" mass="8391">MEAAVAAALSYLAICVEQFARATLARSQRITKLKAVVVGEQSVSEHGHNSPATAWVCSVVPDTMLVMIQTVSYWRAGL</sequence>
<evidence type="ECO:0000313" key="1">
    <source>
        <dbReference type="EMBL" id="MPC27122.1"/>
    </source>
</evidence>
<evidence type="ECO:0000313" key="2">
    <source>
        <dbReference type="Proteomes" id="UP000324222"/>
    </source>
</evidence>
<accession>A0A5B7DZD0</accession>
<protein>
    <submittedName>
        <fullName evidence="1">Uncharacterized protein</fullName>
    </submittedName>
</protein>
<reference evidence="1 2" key="1">
    <citation type="submission" date="2019-05" db="EMBL/GenBank/DDBJ databases">
        <title>Another draft genome of Portunus trituberculatus and its Hox gene families provides insights of decapod evolution.</title>
        <authorList>
            <person name="Jeong J.-H."/>
            <person name="Song I."/>
            <person name="Kim S."/>
            <person name="Choi T."/>
            <person name="Kim D."/>
            <person name="Ryu S."/>
            <person name="Kim W."/>
        </authorList>
    </citation>
    <scope>NUCLEOTIDE SEQUENCE [LARGE SCALE GENOMIC DNA]</scope>
    <source>
        <tissue evidence="1">Muscle</tissue>
    </source>
</reference>